<name>A0A545TBF8_9GAMM</name>
<organism evidence="1 2">
    <name type="scientific">Exilibacterium tricleocarpae</name>
    <dbReference type="NCBI Taxonomy" id="2591008"/>
    <lineage>
        <taxon>Bacteria</taxon>
        <taxon>Pseudomonadati</taxon>
        <taxon>Pseudomonadota</taxon>
        <taxon>Gammaproteobacteria</taxon>
        <taxon>Cellvibrionales</taxon>
        <taxon>Cellvibrionaceae</taxon>
        <taxon>Exilibacterium</taxon>
    </lineage>
</organism>
<accession>A0A545TBF8</accession>
<dbReference type="Proteomes" id="UP000319732">
    <property type="component" value="Unassembled WGS sequence"/>
</dbReference>
<reference evidence="1 2" key="1">
    <citation type="submission" date="2019-06" db="EMBL/GenBank/DDBJ databases">
        <title>Whole genome sequence for Cellvibrionaceae sp. R142.</title>
        <authorList>
            <person name="Wang G."/>
        </authorList>
    </citation>
    <scope>NUCLEOTIDE SEQUENCE [LARGE SCALE GENOMIC DNA]</scope>
    <source>
        <strain evidence="1 2">R142</strain>
    </source>
</reference>
<evidence type="ECO:0000313" key="2">
    <source>
        <dbReference type="Proteomes" id="UP000319732"/>
    </source>
</evidence>
<dbReference type="EMBL" id="VHSG01000016">
    <property type="protein sequence ID" value="TQV74548.1"/>
    <property type="molecule type" value="Genomic_DNA"/>
</dbReference>
<evidence type="ECO:0000313" key="1">
    <source>
        <dbReference type="EMBL" id="TQV74548.1"/>
    </source>
</evidence>
<comment type="caution">
    <text evidence="1">The sequence shown here is derived from an EMBL/GenBank/DDBJ whole genome shotgun (WGS) entry which is preliminary data.</text>
</comment>
<dbReference type="AlphaFoldDB" id="A0A545TBF8"/>
<protein>
    <submittedName>
        <fullName evidence="1">Uncharacterized protein</fullName>
    </submittedName>
</protein>
<keyword evidence="2" id="KW-1185">Reference proteome</keyword>
<sequence>MDNFEQKTAFITGAASGLGLGLGLGLVLTKALVNAGVTVFGGPGEIPFRDWQWNTLFTLHCSSNHPANKRPYIR</sequence>
<gene>
    <name evidence="1" type="ORF">FKG94_16180</name>
</gene>
<proteinExistence type="predicted"/>